<dbReference type="EMBL" id="PSXY01000048">
    <property type="protein sequence ID" value="PPF63026.1"/>
    <property type="molecule type" value="Genomic_DNA"/>
</dbReference>
<reference evidence="3 4" key="1">
    <citation type="submission" date="2018-02" db="EMBL/GenBank/DDBJ databases">
        <title>Bacteriophage NCPPB3778 and a type I-E CRISPR drive the evolution of the US Biological Select Agent, Rathayibacter toxicus.</title>
        <authorList>
            <person name="Davis E.W.II."/>
            <person name="Tabima J.F."/>
            <person name="Weisberg A.J."/>
            <person name="Lopes L.D."/>
            <person name="Wiseman M.S."/>
            <person name="Wiseman M.S."/>
            <person name="Pupko T."/>
            <person name="Belcher M.S."/>
            <person name="Sechler A.J."/>
            <person name="Tancos M.A."/>
            <person name="Schroeder B.K."/>
            <person name="Murray T.D."/>
            <person name="Luster D.G."/>
            <person name="Schneider W.L."/>
            <person name="Rogers E."/>
            <person name="Andreote F.D."/>
            <person name="Grunwald N.J."/>
            <person name="Putnam M.L."/>
            <person name="Chang J.H."/>
        </authorList>
    </citation>
    <scope>NUCLEOTIDE SEQUENCE [LARGE SCALE GENOMIC DNA]</scope>
    <source>
        <strain evidence="3 4">AY1B3</strain>
    </source>
</reference>
<feature type="compositionally biased region" description="Basic and acidic residues" evidence="1">
    <location>
        <begin position="22"/>
        <end position="36"/>
    </location>
</feature>
<comment type="caution">
    <text evidence="3">The sequence shown here is derived from an EMBL/GenBank/DDBJ whole genome shotgun (WGS) entry which is preliminary data.</text>
</comment>
<sequence>MDDDRRAEIAELRRRVFGPGRDTVDSAALERLRELEGQVASGAPGRTAEPDPGSAASPGDGTPAPGSAAGGAAAHDSHDPSPAPDATPVPDSATRSDEHRPLRRRRTGTRRRTRTRWGIALPWAASLVVVAVLAAGITAWALDDDRATVAVLDLELLPEPDNATYLSVDTGSVIPGTAVAGFHGLTVARVPVDPGDAADPAAWTVPAPAEPDAACLTVGASAPDGSVDGPSECGAGSVAARVAVVVADDASEELRAAYPVGTTLLFEDEGGPVRVRVAAR</sequence>
<keyword evidence="2" id="KW-0812">Transmembrane</keyword>
<feature type="region of interest" description="Disordered" evidence="1">
    <location>
        <begin position="16"/>
        <end position="113"/>
    </location>
</feature>
<evidence type="ECO:0000256" key="2">
    <source>
        <dbReference type="SAM" id="Phobius"/>
    </source>
</evidence>
<feature type="transmembrane region" description="Helical" evidence="2">
    <location>
        <begin position="120"/>
        <end position="142"/>
    </location>
</feature>
<proteinExistence type="predicted"/>
<keyword evidence="2" id="KW-0472">Membrane</keyword>
<keyword evidence="2" id="KW-1133">Transmembrane helix</keyword>
<gene>
    <name evidence="3" type="ORF">C5E16_15655</name>
</gene>
<dbReference type="AlphaFoldDB" id="A0A2S5VJY5"/>
<protein>
    <submittedName>
        <fullName evidence="3">Uncharacterized protein</fullName>
    </submittedName>
</protein>
<dbReference type="RefSeq" id="WP_104291417.1">
    <property type="nucleotide sequence ID" value="NZ_PSXY01000048.1"/>
</dbReference>
<feature type="compositionally biased region" description="Basic residues" evidence="1">
    <location>
        <begin position="101"/>
        <end position="113"/>
    </location>
</feature>
<evidence type="ECO:0000313" key="4">
    <source>
        <dbReference type="Proteomes" id="UP000239241"/>
    </source>
</evidence>
<dbReference type="Proteomes" id="UP000239241">
    <property type="component" value="Unassembled WGS sequence"/>
</dbReference>
<evidence type="ECO:0000256" key="1">
    <source>
        <dbReference type="SAM" id="MobiDB-lite"/>
    </source>
</evidence>
<evidence type="ECO:0000313" key="3">
    <source>
        <dbReference type="EMBL" id="PPF63026.1"/>
    </source>
</evidence>
<feature type="compositionally biased region" description="Low complexity" evidence="1">
    <location>
        <begin position="52"/>
        <end position="74"/>
    </location>
</feature>
<organism evidence="3 4">
    <name type="scientific">Clavibacter michiganensis</name>
    <dbReference type="NCBI Taxonomy" id="28447"/>
    <lineage>
        <taxon>Bacteria</taxon>
        <taxon>Bacillati</taxon>
        <taxon>Actinomycetota</taxon>
        <taxon>Actinomycetes</taxon>
        <taxon>Micrococcales</taxon>
        <taxon>Microbacteriaceae</taxon>
        <taxon>Clavibacter</taxon>
    </lineage>
</organism>
<accession>A0A2S5VJY5</accession>
<name>A0A2S5VJY5_9MICO</name>